<dbReference type="GO" id="GO:0006123">
    <property type="term" value="P:mitochondrial electron transport, cytochrome c to oxygen"/>
    <property type="evidence" value="ECO:0007669"/>
    <property type="project" value="TreeGrafter"/>
</dbReference>
<dbReference type="InterPro" id="IPR024791">
    <property type="entry name" value="Cyt_c/ubiquinol_Oxase_su3"/>
</dbReference>
<dbReference type="PROSITE" id="PS50253">
    <property type="entry name" value="COX3"/>
    <property type="match status" value="1"/>
</dbReference>
<evidence type="ECO:0000256" key="2">
    <source>
        <dbReference type="ARBA" id="ARBA00010581"/>
    </source>
</evidence>
<evidence type="ECO:0000256" key="3">
    <source>
        <dbReference type="ARBA" id="ARBA00015944"/>
    </source>
</evidence>
<dbReference type="AlphaFoldDB" id="A0A6F8ACQ3"/>
<keyword evidence="7 9" id="KW-0472">Membrane</keyword>
<dbReference type="InterPro" id="IPR035973">
    <property type="entry name" value="Cyt_c_oxidase_su3-like_sf"/>
</dbReference>
<dbReference type="GO" id="GO:0005739">
    <property type="term" value="C:mitochondrion"/>
    <property type="evidence" value="ECO:0007669"/>
    <property type="project" value="TreeGrafter"/>
</dbReference>
<keyword evidence="8 11" id="KW-0496">Mitochondrion</keyword>
<feature type="transmembrane region" description="Helical" evidence="9">
    <location>
        <begin position="241"/>
        <end position="261"/>
    </location>
</feature>
<reference evidence="11" key="1">
    <citation type="submission" date="2015-06" db="EMBL/GenBank/DDBJ databases">
        <title>Diolcogaster sp. mitochondrion, partial genome.</title>
        <authorList>
            <person name="Song S.N."/>
            <person name="Chen X.X."/>
        </authorList>
    </citation>
    <scope>NUCLEOTIDE SEQUENCE</scope>
</reference>
<dbReference type="SUPFAM" id="SSF81452">
    <property type="entry name" value="Cytochrome c oxidase subunit III-like"/>
    <property type="match status" value="1"/>
</dbReference>
<dbReference type="EMBL" id="KT215854">
    <property type="protein sequence ID" value="APF47526.1"/>
    <property type="molecule type" value="Genomic_DNA"/>
</dbReference>
<dbReference type="PANTHER" id="PTHR11403">
    <property type="entry name" value="CYTOCHROME C OXIDASE SUBUNIT III"/>
    <property type="match status" value="1"/>
</dbReference>
<dbReference type="InterPro" id="IPR033945">
    <property type="entry name" value="Cyt_c_oxase_su3_dom"/>
</dbReference>
<dbReference type="Gene3D" id="1.20.120.80">
    <property type="entry name" value="Cytochrome c oxidase, subunit III, four-helix bundle"/>
    <property type="match status" value="1"/>
</dbReference>
<evidence type="ECO:0000256" key="5">
    <source>
        <dbReference type="ARBA" id="ARBA00022967"/>
    </source>
</evidence>
<comment type="similarity">
    <text evidence="2 8">Belongs to the cytochrome c oxidase subunit 3 family.</text>
</comment>
<keyword evidence="5" id="KW-1278">Translocase</keyword>
<feature type="transmembrane region" description="Helical" evidence="9">
    <location>
        <begin position="157"/>
        <end position="177"/>
    </location>
</feature>
<dbReference type="InterPro" id="IPR013833">
    <property type="entry name" value="Cyt_c_oxidase_su3_a-hlx"/>
</dbReference>
<feature type="transmembrane region" description="Helical" evidence="9">
    <location>
        <begin position="84"/>
        <end position="103"/>
    </location>
</feature>
<dbReference type="CDD" id="cd01665">
    <property type="entry name" value="Cyt_c_Oxidase_III"/>
    <property type="match status" value="1"/>
</dbReference>
<evidence type="ECO:0000256" key="4">
    <source>
        <dbReference type="ARBA" id="ARBA00022692"/>
    </source>
</evidence>
<evidence type="ECO:0000259" key="10">
    <source>
        <dbReference type="PROSITE" id="PS50253"/>
    </source>
</evidence>
<accession>A0A6F8ACQ3</accession>
<dbReference type="Pfam" id="PF00510">
    <property type="entry name" value="COX3"/>
    <property type="match status" value="1"/>
</dbReference>
<keyword evidence="4 8" id="KW-0812">Transmembrane</keyword>
<comment type="function">
    <text evidence="8">Component of the cytochrome c oxidase, the last enzyme in the mitochondrial electron transport chain which drives oxidative phosphorylation. The respiratory chain contains 3 multisubunit complexes succinate dehydrogenase (complex II, CII), ubiquinol-cytochrome c oxidoreductase (cytochrome b-c1 complex, complex III, CIII) and cytochrome c oxidase (complex IV, CIV), that cooperate to transfer electrons derived from NADH and succinate to molecular oxygen, creating an electrochemical gradient over the inner membrane that drives transmembrane transport and the ATP synthase. Cytochrome c oxidase is the component of the respiratory chain that catalyzes the reduction of oxygen to water. Electrons originating from reduced cytochrome c in the intermembrane space (IMS) are transferred via the dinuclear copper A center (CU(A)) of subunit 2 and heme A of subunit 1 to the active site in subunit 1, a binuclear center (BNC) formed by heme A3 and copper B (CU(B)). The BNC reduces molecular oxygen to 2 water molecules using 4 electrons from cytochrome c in the IMS and 4 protons from the mitochondrial matrix.</text>
</comment>
<dbReference type="InterPro" id="IPR000298">
    <property type="entry name" value="Cyt_c_oxidase-like_su3"/>
</dbReference>
<evidence type="ECO:0000313" key="11">
    <source>
        <dbReference type="EMBL" id="APF47526.1"/>
    </source>
</evidence>
<sequence>MMMKFNHPFHLVTISPWPLTCSLSLLIFMNGTILFFNEYNFYLMNFGMFLIMLNLFQWWRDIIRESTYQGNHTIKVMKGMKNGMILFIISEIMFFLSLFWTYFHMYLSPSIEIGSNWFPLNLIIFNPYNIPLLNTMILLSSGMTITFCHYSILESKFLKSLLSMLSTIILGMIFSYFQYKEYNESFFSINDSVFGSIFFMLTGFHGMHVLIGTMFNFIIFIRLLNKHFSMYHLFGFEASSWYWHFVDLIWLFLYIILYWMIY</sequence>
<geneLocation type="mitochondrion" evidence="11"/>
<protein>
    <recommendedName>
        <fullName evidence="3 8">Cytochrome c oxidase subunit 3</fullName>
    </recommendedName>
</protein>
<gene>
    <name evidence="11" type="primary">COX3</name>
</gene>
<dbReference type="Gene3D" id="1.10.287.70">
    <property type="match status" value="1"/>
</dbReference>
<dbReference type="GO" id="GO:0016020">
    <property type="term" value="C:membrane"/>
    <property type="evidence" value="ECO:0007669"/>
    <property type="project" value="UniProtKB-SubCell"/>
</dbReference>
<feature type="transmembrane region" description="Helical" evidence="9">
    <location>
        <begin position="42"/>
        <end position="63"/>
    </location>
</feature>
<evidence type="ECO:0000256" key="8">
    <source>
        <dbReference type="RuleBase" id="RU003375"/>
    </source>
</evidence>
<dbReference type="GO" id="GO:0004129">
    <property type="term" value="F:cytochrome-c oxidase activity"/>
    <property type="evidence" value="ECO:0007669"/>
    <property type="project" value="InterPro"/>
</dbReference>
<organism evidence="11">
    <name type="scientific">Diolcogaster sp. SNS-2016</name>
    <dbReference type="NCBI Taxonomy" id="1911508"/>
    <lineage>
        <taxon>Eukaryota</taxon>
        <taxon>Metazoa</taxon>
        <taxon>Ecdysozoa</taxon>
        <taxon>Arthropoda</taxon>
        <taxon>Hexapoda</taxon>
        <taxon>Insecta</taxon>
        <taxon>Pterygota</taxon>
        <taxon>Neoptera</taxon>
        <taxon>Endopterygota</taxon>
        <taxon>Hymenoptera</taxon>
        <taxon>Apocrita</taxon>
        <taxon>Ichneumonoidea</taxon>
        <taxon>Braconidae</taxon>
        <taxon>Microgastrinae</taxon>
        <taxon>Diolcogaster</taxon>
    </lineage>
</organism>
<feature type="transmembrane region" description="Helical" evidence="9">
    <location>
        <begin position="12"/>
        <end position="36"/>
    </location>
</feature>
<comment type="subcellular location">
    <subcellularLocation>
        <location evidence="1">Membrane</location>
        <topology evidence="1">Multi-pass membrane protein</topology>
    </subcellularLocation>
</comment>
<dbReference type="PANTHER" id="PTHR11403:SF7">
    <property type="entry name" value="CYTOCHROME C OXIDASE SUBUNIT 3"/>
    <property type="match status" value="1"/>
</dbReference>
<proteinExistence type="inferred from homology"/>
<feature type="domain" description="Heme-copper oxidase subunit III family profile" evidence="10">
    <location>
        <begin position="5"/>
        <end position="262"/>
    </location>
</feature>
<feature type="transmembrane region" description="Helical" evidence="9">
    <location>
        <begin position="197"/>
        <end position="221"/>
    </location>
</feature>
<evidence type="ECO:0000256" key="7">
    <source>
        <dbReference type="ARBA" id="ARBA00023136"/>
    </source>
</evidence>
<evidence type="ECO:0000256" key="9">
    <source>
        <dbReference type="SAM" id="Phobius"/>
    </source>
</evidence>
<name>A0A6F8ACQ3_9HYME</name>
<evidence type="ECO:0000256" key="6">
    <source>
        <dbReference type="ARBA" id="ARBA00022989"/>
    </source>
</evidence>
<feature type="transmembrane region" description="Helical" evidence="9">
    <location>
        <begin position="123"/>
        <end position="145"/>
    </location>
</feature>
<evidence type="ECO:0000256" key="1">
    <source>
        <dbReference type="ARBA" id="ARBA00004141"/>
    </source>
</evidence>
<keyword evidence="6 9" id="KW-1133">Transmembrane helix</keyword>